<evidence type="ECO:0000313" key="8">
    <source>
        <dbReference type="Proteomes" id="UP000011115"/>
    </source>
</evidence>
<dbReference type="eggNOG" id="KOG4287">
    <property type="taxonomic scope" value="Eukaryota"/>
</dbReference>
<keyword evidence="6" id="KW-0378">Hydrolase</keyword>
<dbReference type="OMA" id="MADFYNW"/>
<dbReference type="PANTHER" id="PTHR21562:SF65">
    <property type="entry name" value="PECTIN ACETYLESTERASE"/>
    <property type="match status" value="1"/>
</dbReference>
<reference evidence="8" key="1">
    <citation type="journal article" date="2011" name="Nature">
        <title>Genome sequence and analysis of the tuber crop potato.</title>
        <authorList>
            <consortium name="The Potato Genome Sequencing Consortium"/>
        </authorList>
    </citation>
    <scope>NUCLEOTIDE SEQUENCE [LARGE SCALE GENOMIC DNA]</scope>
    <source>
        <strain evidence="8">cv. DM1-3 516 R44</strain>
    </source>
</reference>
<dbReference type="Pfam" id="PF03283">
    <property type="entry name" value="PAE"/>
    <property type="match status" value="1"/>
</dbReference>
<keyword evidence="4 6" id="KW-0134">Cell wall</keyword>
<dbReference type="EC" id="3.1.1.-" evidence="6"/>
<dbReference type="InterPro" id="IPR004963">
    <property type="entry name" value="PAE/NOTUM"/>
</dbReference>
<evidence type="ECO:0000313" key="7">
    <source>
        <dbReference type="EnsemblPlants" id="PGSC0003DMT400053673"/>
    </source>
</evidence>
<evidence type="ECO:0000256" key="4">
    <source>
        <dbReference type="ARBA" id="ARBA00022512"/>
    </source>
</evidence>
<dbReference type="HOGENOM" id="CLU_2088267_0_0_1"/>
<proteinExistence type="inferred from homology"/>
<evidence type="ECO:0000256" key="6">
    <source>
        <dbReference type="RuleBase" id="RU363114"/>
    </source>
</evidence>
<dbReference type="Proteomes" id="UP000011115">
    <property type="component" value="Unassembled WGS sequence"/>
</dbReference>
<name>M1BVB3_SOLTU</name>
<keyword evidence="5 6" id="KW-0961">Cell wall biogenesis/degradation</keyword>
<organism evidence="7 8">
    <name type="scientific">Solanum tuberosum</name>
    <name type="common">Potato</name>
    <dbReference type="NCBI Taxonomy" id="4113"/>
    <lineage>
        <taxon>Eukaryota</taxon>
        <taxon>Viridiplantae</taxon>
        <taxon>Streptophyta</taxon>
        <taxon>Embryophyta</taxon>
        <taxon>Tracheophyta</taxon>
        <taxon>Spermatophyta</taxon>
        <taxon>Magnoliopsida</taxon>
        <taxon>eudicotyledons</taxon>
        <taxon>Gunneridae</taxon>
        <taxon>Pentapetalae</taxon>
        <taxon>asterids</taxon>
        <taxon>lamiids</taxon>
        <taxon>Solanales</taxon>
        <taxon>Solanaceae</taxon>
        <taxon>Solanoideae</taxon>
        <taxon>Solaneae</taxon>
        <taxon>Solanum</taxon>
    </lineage>
</organism>
<evidence type="ECO:0000256" key="2">
    <source>
        <dbReference type="ARBA" id="ARBA00004191"/>
    </source>
</evidence>
<protein>
    <recommendedName>
        <fullName evidence="6">Pectin acetylesterase</fullName>
        <ecNumber evidence="6">3.1.1.-</ecNumber>
    </recommendedName>
</protein>
<keyword evidence="6" id="KW-0964">Secreted</keyword>
<evidence type="ECO:0000256" key="1">
    <source>
        <dbReference type="ARBA" id="ARBA00003534"/>
    </source>
</evidence>
<evidence type="ECO:0000256" key="5">
    <source>
        <dbReference type="ARBA" id="ARBA00023316"/>
    </source>
</evidence>
<dbReference type="Gramene" id="PGSC0003DMT400053673">
    <property type="protein sequence ID" value="PGSC0003DMT400053673"/>
    <property type="gene ID" value="PGSC0003DMG402020820"/>
</dbReference>
<dbReference type="PANTHER" id="PTHR21562">
    <property type="entry name" value="NOTUM-RELATED"/>
    <property type="match status" value="1"/>
</dbReference>
<accession>M1BVB3</accession>
<dbReference type="GO" id="GO:0071555">
    <property type="term" value="P:cell wall organization"/>
    <property type="evidence" value="ECO:0007669"/>
    <property type="project" value="UniProtKB-KW"/>
</dbReference>
<comment type="similarity">
    <text evidence="3 6">Belongs to the pectinacetylesterase family.</text>
</comment>
<keyword evidence="8" id="KW-1185">Reference proteome</keyword>
<dbReference type="GO" id="GO:0016787">
    <property type="term" value="F:hydrolase activity"/>
    <property type="evidence" value="ECO:0007669"/>
    <property type="project" value="UniProtKB-KW"/>
</dbReference>
<dbReference type="PaxDb" id="4113-PGSC0003DMT400053673"/>
<dbReference type="STRING" id="4113.M1BVB3"/>
<sequence length="101" mass="11042">MADFYNWNRVWVNYCDGSSFTGDVEDVDPGNKLYFRGARILKAVLQDLSLKGLQNAKNAILSGSSAGGLATILNCDKFKAFFSNDSIKVKCVASAGFFINM</sequence>
<comment type="function">
    <text evidence="1 6">Hydrolyzes acetyl esters in homogalacturonan regions of pectin. In type I primary cell wall, galacturonic acid residues of pectin can be acetylated at the O-2 and O-3 positions. Decreasing the degree of acetylation of pectin gels in vitro alters their physical properties.</text>
</comment>
<dbReference type="AlphaFoldDB" id="M1BVB3"/>
<comment type="subcellular location">
    <subcellularLocation>
        <location evidence="2 6">Secreted</location>
        <location evidence="2 6">Cell wall</location>
    </subcellularLocation>
</comment>
<evidence type="ECO:0000256" key="3">
    <source>
        <dbReference type="ARBA" id="ARBA00005784"/>
    </source>
</evidence>
<dbReference type="InParanoid" id="M1BVB3"/>
<dbReference type="EnsemblPlants" id="PGSC0003DMT400053673">
    <property type="protein sequence ID" value="PGSC0003DMT400053673"/>
    <property type="gene ID" value="PGSC0003DMG402020820"/>
</dbReference>
<reference evidence="7" key="2">
    <citation type="submission" date="2015-06" db="UniProtKB">
        <authorList>
            <consortium name="EnsemblPlants"/>
        </authorList>
    </citation>
    <scope>IDENTIFICATION</scope>
    <source>
        <strain evidence="7">DM1-3 516 R44</strain>
    </source>
</reference>